<keyword evidence="3" id="KW-0863">Zinc-finger</keyword>
<feature type="region of interest" description="Disordered" evidence="5">
    <location>
        <begin position="145"/>
        <end position="247"/>
    </location>
</feature>
<organism evidence="6 7">
    <name type="scientific">Rhodnius prolixus</name>
    <name type="common">Triatomid bug</name>
    <dbReference type="NCBI Taxonomy" id="13249"/>
    <lineage>
        <taxon>Eukaryota</taxon>
        <taxon>Metazoa</taxon>
        <taxon>Ecdysozoa</taxon>
        <taxon>Arthropoda</taxon>
        <taxon>Hexapoda</taxon>
        <taxon>Insecta</taxon>
        <taxon>Pterygota</taxon>
        <taxon>Neoptera</taxon>
        <taxon>Paraneoptera</taxon>
        <taxon>Hemiptera</taxon>
        <taxon>Heteroptera</taxon>
        <taxon>Panheteroptera</taxon>
        <taxon>Cimicomorpha</taxon>
        <taxon>Reduviidae</taxon>
        <taxon>Triatominae</taxon>
        <taxon>Rhodnius</taxon>
    </lineage>
</organism>
<dbReference type="InterPro" id="IPR034732">
    <property type="entry name" value="EPHD"/>
</dbReference>
<keyword evidence="7" id="KW-1185">Reference proteome</keyword>
<sequence>MSDTPGRGYLPPTVPAPGAHRRQWPPMMPAYFGGQWQAKPFMMLGAPSPQSEGIDLTSSRAEHNGEAGVNGQVKEVPAVSVIAPNPLVQPDIEPKEERRQHALEFVPQENKMPPIPYQMEYKGLPAHPHTAVKDAKILESLGIPAPLESKGVPAESKGTPSHPVESKVPAVVKTEPSEQVAVPTPQSPPSQPQSVVPAVLDPVPSVAGSPPSSTSTATVSAPPLAASSASSKIQGQPPADHVESLLENMFQGEAETPVKASVIVTNASRTPVLTDDKVVAILEDKSPVEEKAVSKENSDQQAPGKESHFMEVESELEKMFAGIVEPGDESKLSSDTPPPADASSSAIAAKNAKKRAQAKPKQRKSSELMEKKKKFNKRAREAAECKAKRQKQARDKISKEASNDSSVVVGRMRGPYIHLEGTREAPDYVSVVNSSSARDEEERERGTDKSSHRRKHHSVVEGRVRGTGLYNSTLAGKYNSHNADVTWVCVFCKLRAHCEHGLGDLFGPYILTIPNEETDMRSPSDKEVAAEQKKRGGGKQLSLRAAGVADQFVVSFTKKIRKSHQHMITDLPGETEVWVHEKCALWAPGVLLFGQHLVGLGEAVAAASVTKCSRCCEFGACVGCVARNCPSRAHYGCAISSNWKLDNETFIATCPNHIKLSQISKSTLEKRSI</sequence>
<dbReference type="Gene3D" id="3.30.40.10">
    <property type="entry name" value="Zinc/RING finger domain, C3HC4 (zinc finger)"/>
    <property type="match status" value="1"/>
</dbReference>
<feature type="compositionally biased region" description="Basic and acidic residues" evidence="5">
    <location>
        <begin position="518"/>
        <end position="534"/>
    </location>
</feature>
<feature type="compositionally biased region" description="Low complexity" evidence="5">
    <location>
        <begin position="192"/>
        <end position="231"/>
    </location>
</feature>
<dbReference type="GO" id="GO:0005634">
    <property type="term" value="C:nucleus"/>
    <property type="evidence" value="ECO:0007669"/>
    <property type="project" value="TreeGrafter"/>
</dbReference>
<evidence type="ECO:0000256" key="5">
    <source>
        <dbReference type="SAM" id="MobiDB-lite"/>
    </source>
</evidence>
<dbReference type="OMA" id="KESHFME"/>
<dbReference type="InterPro" id="IPR013083">
    <property type="entry name" value="Znf_RING/FYVE/PHD"/>
</dbReference>
<dbReference type="GO" id="GO:0006357">
    <property type="term" value="P:regulation of transcription by RNA polymerase II"/>
    <property type="evidence" value="ECO:0007669"/>
    <property type="project" value="TreeGrafter"/>
</dbReference>
<keyword evidence="2" id="KW-0479">Metal-binding</keyword>
<evidence type="ECO:0000313" key="7">
    <source>
        <dbReference type="Proteomes" id="UP000015103"/>
    </source>
</evidence>
<reference evidence="6" key="1">
    <citation type="submission" date="2015-05" db="UniProtKB">
        <authorList>
            <consortium name="EnsemblMetazoa"/>
        </authorList>
    </citation>
    <scope>IDENTIFICATION</scope>
</reference>
<feature type="compositionally biased region" description="Basic residues" evidence="5">
    <location>
        <begin position="351"/>
        <end position="363"/>
    </location>
</feature>
<dbReference type="AlphaFoldDB" id="T1IB53"/>
<feature type="region of interest" description="Disordered" evidence="5">
    <location>
        <begin position="44"/>
        <end position="72"/>
    </location>
</feature>
<dbReference type="InterPro" id="IPR052440">
    <property type="entry name" value="Trans_Reg/Chrom_Remod"/>
</dbReference>
<dbReference type="HOGENOM" id="CLU_408453_0_0_1"/>
<dbReference type="VEuPathDB" id="VectorBase:RPRC013524"/>
<protein>
    <submittedName>
        <fullName evidence="6">PHD-type domain-containing protein</fullName>
    </submittedName>
</protein>
<dbReference type="EMBL" id="ACPB03005357">
    <property type="status" value="NOT_ANNOTATED_CDS"/>
    <property type="molecule type" value="Genomic_DNA"/>
</dbReference>
<proteinExistence type="predicted"/>
<dbReference type="FunCoup" id="T1IB53">
    <property type="interactions" value="60"/>
</dbReference>
<dbReference type="PANTHER" id="PTHR14955:SF4">
    <property type="entry name" value="PHD-TYPE DOMAIN-CONTAINING PROTEIN"/>
    <property type="match status" value="1"/>
</dbReference>
<name>T1IB53_RHOPR</name>
<dbReference type="Pfam" id="PF13771">
    <property type="entry name" value="zf-HC5HC2H"/>
    <property type="match status" value="1"/>
</dbReference>
<feature type="region of interest" description="Disordered" evidence="5">
    <location>
        <begin position="1"/>
        <end position="23"/>
    </location>
</feature>
<dbReference type="InParanoid" id="T1IB53"/>
<evidence type="ECO:0000313" key="6">
    <source>
        <dbReference type="EnsemblMetazoa" id="RPRC013524-PA"/>
    </source>
</evidence>
<evidence type="ECO:0000256" key="3">
    <source>
        <dbReference type="ARBA" id="ARBA00022771"/>
    </source>
</evidence>
<dbReference type="eggNOG" id="KOG1084">
    <property type="taxonomic scope" value="Eukaryota"/>
</dbReference>
<dbReference type="Proteomes" id="UP000015103">
    <property type="component" value="Unassembled WGS sequence"/>
</dbReference>
<dbReference type="EnsemblMetazoa" id="RPRC013524-RA">
    <property type="protein sequence ID" value="RPRC013524-PA"/>
    <property type="gene ID" value="RPRC013524"/>
</dbReference>
<accession>T1IB53</accession>
<dbReference type="PANTHER" id="PTHR14955">
    <property type="entry name" value="RETINOIC ACID INDUCED 1/TRANSCRIPTION FACTOR 20"/>
    <property type="match status" value="1"/>
</dbReference>
<feature type="region of interest" description="Disordered" evidence="5">
    <location>
        <begin position="517"/>
        <end position="537"/>
    </location>
</feature>
<evidence type="ECO:0000256" key="1">
    <source>
        <dbReference type="ARBA" id="ARBA00022553"/>
    </source>
</evidence>
<feature type="compositionally biased region" description="Basic and acidic residues" evidence="5">
    <location>
        <begin position="305"/>
        <end position="318"/>
    </location>
</feature>
<feature type="compositionally biased region" description="Polar residues" evidence="5">
    <location>
        <begin position="48"/>
        <end position="59"/>
    </location>
</feature>
<feature type="compositionally biased region" description="Basic and acidic residues" evidence="5">
    <location>
        <begin position="378"/>
        <end position="402"/>
    </location>
</feature>
<feature type="compositionally biased region" description="Basic and acidic residues" evidence="5">
    <location>
        <begin position="284"/>
        <end position="298"/>
    </location>
</feature>
<evidence type="ECO:0000256" key="4">
    <source>
        <dbReference type="ARBA" id="ARBA00022833"/>
    </source>
</evidence>
<dbReference type="PROSITE" id="PS51805">
    <property type="entry name" value="EPHD"/>
    <property type="match status" value="1"/>
</dbReference>
<feature type="region of interest" description="Disordered" evidence="5">
    <location>
        <begin position="431"/>
        <end position="460"/>
    </location>
</feature>
<keyword evidence="1" id="KW-0597">Phosphoprotein</keyword>
<dbReference type="STRING" id="13249.T1IB53"/>
<feature type="region of interest" description="Disordered" evidence="5">
    <location>
        <begin position="284"/>
        <end position="406"/>
    </location>
</feature>
<evidence type="ECO:0000256" key="2">
    <source>
        <dbReference type="ARBA" id="ARBA00022723"/>
    </source>
</evidence>
<dbReference type="GO" id="GO:0008270">
    <property type="term" value="F:zinc ion binding"/>
    <property type="evidence" value="ECO:0007669"/>
    <property type="project" value="UniProtKB-KW"/>
</dbReference>
<feature type="compositionally biased region" description="Low complexity" evidence="5">
    <location>
        <begin position="341"/>
        <end position="350"/>
    </location>
</feature>
<feature type="compositionally biased region" description="Basic and acidic residues" evidence="5">
    <location>
        <begin position="437"/>
        <end position="450"/>
    </location>
</feature>
<keyword evidence="4" id="KW-0862">Zinc</keyword>